<keyword evidence="1" id="KW-0732">Signal</keyword>
<name>A0A2M7FY92_9BACT</name>
<evidence type="ECO:0000313" key="2">
    <source>
        <dbReference type="EMBL" id="PIW14189.1"/>
    </source>
</evidence>
<accession>A0A2M7FY92</accession>
<evidence type="ECO:0008006" key="4">
    <source>
        <dbReference type="Google" id="ProtNLM"/>
    </source>
</evidence>
<feature type="signal peptide" evidence="1">
    <location>
        <begin position="1"/>
        <end position="28"/>
    </location>
</feature>
<sequence length="719" mass="77792">MKKLSGLTTSLILAFSILSACDSPSALIAERKDQPTLQIRANFQAASSSLQAATLTILEVDKLPEALKNASLLEIVFDTTKARIPITRNSDGTLTFPYRSSRPISGEGELPVLIVGDRRFSYSILLETGPELELATPAIEVQPAMNITQGTRLRLKANFKDPSKIPDYDFFWSAATASAGPWQSISGNSDTISWDSAKIGNYFIHLEMRHKKNQSTSSYTSPTALVRVLDSDHLALTEPTSGVILEGEKIKLKANLPELENLPNLRYLWSYSVSTQASFSPIVEEGAQITWEPPRAGSYFLRLQVLSDQGNSTYTSSKALVQVSPADSVIETLPASGSLIRGESVNLSAKLVDSPELSYTWFYGFSPQASFTPIPGSGKNISWTPNLTGDFYLRLRTFNTKTNQSVSYTSSKSLVSVRDSDAVFTTDPSPASLLKGSSVNISLNDSSSENIIWSYASTSQGPFLPIPATGKKILWTPPASGSFYLRAEAPRADGSLATFVSANSLVTVSDRSDAIQTEPQLANLQLGQAVTLRSSIQVANGSYAWSYATNASGPFTPLPSLESQALSTVTWYPTQSGSYYIKLDISDPGSKSAVSFISEQPLVQILEKQPFFSLDPSSGRIKTTEHVTIKAQFDTRGRAFNYGWAYGKSAAGPFTPMGGSALPEIFWNLSNKPAGSYYLRFTATPPGSDRTLTYISSTPLLFVSSSDASAPEFGISSLK</sequence>
<evidence type="ECO:0000256" key="1">
    <source>
        <dbReference type="SAM" id="SignalP"/>
    </source>
</evidence>
<dbReference type="EMBL" id="PFFQ01000063">
    <property type="protein sequence ID" value="PIW14189.1"/>
    <property type="molecule type" value="Genomic_DNA"/>
</dbReference>
<dbReference type="Proteomes" id="UP000231019">
    <property type="component" value="Unassembled WGS sequence"/>
</dbReference>
<organism evidence="2 3">
    <name type="scientific">bacterium (Candidatus Blackallbacteria) CG17_big_fil_post_rev_8_21_14_2_50_48_46</name>
    <dbReference type="NCBI Taxonomy" id="2014261"/>
    <lineage>
        <taxon>Bacteria</taxon>
        <taxon>Candidatus Blackallbacteria</taxon>
    </lineage>
</organism>
<gene>
    <name evidence="2" type="ORF">COW36_22700</name>
</gene>
<reference evidence="2 3" key="1">
    <citation type="submission" date="2017-09" db="EMBL/GenBank/DDBJ databases">
        <title>Depth-based differentiation of microbial function through sediment-hosted aquifers and enrichment of novel symbionts in the deep terrestrial subsurface.</title>
        <authorList>
            <person name="Probst A.J."/>
            <person name="Ladd B."/>
            <person name="Jarett J.K."/>
            <person name="Geller-Mcgrath D.E."/>
            <person name="Sieber C.M."/>
            <person name="Emerson J.B."/>
            <person name="Anantharaman K."/>
            <person name="Thomas B.C."/>
            <person name="Malmstrom R."/>
            <person name="Stieglmeier M."/>
            <person name="Klingl A."/>
            <person name="Woyke T."/>
            <person name="Ryan C.M."/>
            <person name="Banfield J.F."/>
        </authorList>
    </citation>
    <scope>NUCLEOTIDE SEQUENCE [LARGE SCALE GENOMIC DNA]</scope>
    <source>
        <strain evidence="2">CG17_big_fil_post_rev_8_21_14_2_50_48_46</strain>
    </source>
</reference>
<dbReference type="PROSITE" id="PS51257">
    <property type="entry name" value="PROKAR_LIPOPROTEIN"/>
    <property type="match status" value="1"/>
</dbReference>
<protein>
    <recommendedName>
        <fullName evidence="4">PKD domain-containing protein</fullName>
    </recommendedName>
</protein>
<evidence type="ECO:0000313" key="3">
    <source>
        <dbReference type="Proteomes" id="UP000231019"/>
    </source>
</evidence>
<dbReference type="AlphaFoldDB" id="A0A2M7FY92"/>
<proteinExistence type="predicted"/>
<feature type="chain" id="PRO_5014663280" description="PKD domain-containing protein" evidence="1">
    <location>
        <begin position="29"/>
        <end position="719"/>
    </location>
</feature>
<comment type="caution">
    <text evidence="2">The sequence shown here is derived from an EMBL/GenBank/DDBJ whole genome shotgun (WGS) entry which is preliminary data.</text>
</comment>